<gene>
    <name evidence="1" type="ORF">FOXG_18356</name>
</gene>
<dbReference type="Proteomes" id="UP000009097">
    <property type="component" value="Unassembled WGS sequence"/>
</dbReference>
<reference evidence="1" key="2">
    <citation type="journal article" date="2010" name="Nature">
        <title>Comparative genomics reveals mobile pathogenicity chromosomes in Fusarium.</title>
        <authorList>
            <person name="Ma L.J."/>
            <person name="van der Does H.C."/>
            <person name="Borkovich K.A."/>
            <person name="Coleman J.J."/>
            <person name="Daboussi M.J."/>
            <person name="Di Pietro A."/>
            <person name="Dufresne M."/>
            <person name="Freitag M."/>
            <person name="Grabherr M."/>
            <person name="Henrissat B."/>
            <person name="Houterman P.M."/>
            <person name="Kang S."/>
            <person name="Shim W.B."/>
            <person name="Woloshuk C."/>
            <person name="Xie X."/>
            <person name="Xu J.R."/>
            <person name="Antoniw J."/>
            <person name="Baker S.E."/>
            <person name="Bluhm B.H."/>
            <person name="Breakspear A."/>
            <person name="Brown D.W."/>
            <person name="Butchko R.A."/>
            <person name="Chapman S."/>
            <person name="Coulson R."/>
            <person name="Coutinho P.M."/>
            <person name="Danchin E.G."/>
            <person name="Diener A."/>
            <person name="Gale L.R."/>
            <person name="Gardiner D.M."/>
            <person name="Goff S."/>
            <person name="Hammond-Kosack K.E."/>
            <person name="Hilburn K."/>
            <person name="Hua-Van A."/>
            <person name="Jonkers W."/>
            <person name="Kazan K."/>
            <person name="Kodira C.D."/>
            <person name="Koehrsen M."/>
            <person name="Kumar L."/>
            <person name="Lee Y.H."/>
            <person name="Li L."/>
            <person name="Manners J.M."/>
            <person name="Miranda-Saavedra D."/>
            <person name="Mukherjee M."/>
            <person name="Park G."/>
            <person name="Park J."/>
            <person name="Park S.Y."/>
            <person name="Proctor R.H."/>
            <person name="Regev A."/>
            <person name="Ruiz-Roldan M.C."/>
            <person name="Sain D."/>
            <person name="Sakthikumar S."/>
            <person name="Sykes S."/>
            <person name="Schwartz D.C."/>
            <person name="Turgeon B.G."/>
            <person name="Wapinski I."/>
            <person name="Yoder O."/>
            <person name="Young S."/>
            <person name="Zeng Q."/>
            <person name="Zhou S."/>
            <person name="Galagan J."/>
            <person name="Cuomo C.A."/>
            <person name="Kistler H.C."/>
            <person name="Rep M."/>
        </authorList>
    </citation>
    <scope>NUCLEOTIDE SEQUENCE [LARGE SCALE GENOMIC DNA]</scope>
    <source>
        <strain evidence="1">4287</strain>
    </source>
</reference>
<dbReference type="VEuPathDB" id="FungiDB:FOXG_18356"/>
<accession>A0A0J9UFP1</accession>
<evidence type="ECO:0000313" key="2">
    <source>
        <dbReference type="Proteomes" id="UP000009097"/>
    </source>
</evidence>
<dbReference type="EMBL" id="DS231697">
    <property type="protein sequence ID" value="KNA98193.1"/>
    <property type="molecule type" value="Genomic_DNA"/>
</dbReference>
<proteinExistence type="predicted"/>
<sequence>MSALLSGCAYAKWMKQEMCGEESNGEVTDISLVSYQASHPWSSTNVATQSGVGRYRAGLCREAWRWDCTILVHVD</sequence>
<dbReference type="KEGG" id="fox:FOXG_18356"/>
<evidence type="ECO:0000313" key="1">
    <source>
        <dbReference type="EMBL" id="KNA98193.1"/>
    </source>
</evidence>
<dbReference type="GeneID" id="28959062"/>
<dbReference type="RefSeq" id="XP_018236239.1">
    <property type="nucleotide sequence ID" value="XM_018398429.1"/>
</dbReference>
<dbReference type="AlphaFoldDB" id="A0A0J9UFP1"/>
<reference evidence="1" key="1">
    <citation type="submission" date="2007-04" db="EMBL/GenBank/DDBJ databases">
        <authorList>
            <consortium name="The Broad Institute Genome Sequencing Platform"/>
            <person name="Birren B."/>
            <person name="Lander E."/>
            <person name="Galagan J."/>
            <person name="Nusbaum C."/>
            <person name="Devon K."/>
            <person name="Ma L.-J."/>
            <person name="Jaffe D."/>
            <person name="Butler J."/>
            <person name="Alvarez P."/>
            <person name="Gnerre S."/>
            <person name="Grabherr M."/>
            <person name="Kleber M."/>
            <person name="Mauceli E."/>
            <person name="Brockman W."/>
            <person name="MacCallum I.A."/>
            <person name="Young S."/>
            <person name="LaButti K."/>
            <person name="DeCaprio D."/>
            <person name="Crawford M."/>
            <person name="Koehrsen M."/>
            <person name="Engels R."/>
            <person name="Montgomery P."/>
            <person name="Pearson M."/>
            <person name="Howarth C."/>
            <person name="Larson L."/>
            <person name="White J."/>
            <person name="O'Leary S."/>
            <person name="Kodira C."/>
            <person name="Zeng Q."/>
            <person name="Yandava C."/>
            <person name="Alvarado L."/>
            <person name="Kistler C."/>
            <person name="Shim W.-B."/>
            <person name="Kang S."/>
            <person name="Woloshuk C."/>
        </authorList>
    </citation>
    <scope>NUCLEOTIDE SEQUENCE</scope>
    <source>
        <strain evidence="1">4287</strain>
    </source>
</reference>
<name>A0A0J9UFP1_FUSO4</name>
<protein>
    <submittedName>
        <fullName evidence="1">Uncharacterized protein</fullName>
    </submittedName>
</protein>
<organism evidence="1 2">
    <name type="scientific">Fusarium oxysporum f. sp. lycopersici (strain 4287 / CBS 123668 / FGSC 9935 / NRRL 34936)</name>
    <name type="common">Fusarium vascular wilt of tomato</name>
    <dbReference type="NCBI Taxonomy" id="426428"/>
    <lineage>
        <taxon>Eukaryota</taxon>
        <taxon>Fungi</taxon>
        <taxon>Dikarya</taxon>
        <taxon>Ascomycota</taxon>
        <taxon>Pezizomycotina</taxon>
        <taxon>Sordariomycetes</taxon>
        <taxon>Hypocreomycetidae</taxon>
        <taxon>Hypocreales</taxon>
        <taxon>Nectriaceae</taxon>
        <taxon>Fusarium</taxon>
        <taxon>Fusarium oxysporum species complex</taxon>
    </lineage>
</organism>